<dbReference type="RefSeq" id="XP_030064317.1">
    <property type="nucleotide sequence ID" value="XM_030208457.1"/>
</dbReference>
<dbReference type="PROSITE" id="PS50923">
    <property type="entry name" value="SUSHI"/>
    <property type="match status" value="4"/>
</dbReference>
<feature type="domain" description="Sushi" evidence="15">
    <location>
        <begin position="139"/>
        <end position="201"/>
    </location>
</feature>
<dbReference type="PANTHER" id="PTHR19325">
    <property type="entry name" value="COMPLEMENT COMPONENT-RELATED SUSHI DOMAIN-CONTAINING"/>
    <property type="match status" value="1"/>
</dbReference>
<evidence type="ECO:0000256" key="11">
    <source>
        <dbReference type="ARBA" id="ARBA00029855"/>
    </source>
</evidence>
<feature type="domain" description="Sushi" evidence="15">
    <location>
        <begin position="202"/>
        <end position="261"/>
    </location>
</feature>
<evidence type="ECO:0000313" key="16">
    <source>
        <dbReference type="Proteomes" id="UP000515156"/>
    </source>
</evidence>
<feature type="domain" description="Sushi" evidence="15">
    <location>
        <begin position="81"/>
        <end position="138"/>
    </location>
</feature>
<dbReference type="InterPro" id="IPR000436">
    <property type="entry name" value="Sushi_SCR_CCP_dom"/>
</dbReference>
<feature type="disulfide bond" evidence="13">
    <location>
        <begin position="22"/>
        <end position="65"/>
    </location>
</feature>
<keyword evidence="4" id="KW-0964">Secreted</keyword>
<feature type="disulfide bond" evidence="13">
    <location>
        <begin position="109"/>
        <end position="136"/>
    </location>
</feature>
<evidence type="ECO:0000256" key="14">
    <source>
        <dbReference type="SAM" id="SignalP"/>
    </source>
</evidence>
<dbReference type="InterPro" id="IPR035976">
    <property type="entry name" value="Sushi/SCR/CCP_sf"/>
</dbReference>
<dbReference type="AlphaFoldDB" id="A0A6P7YA36"/>
<dbReference type="KEGG" id="muo:115473474"/>
<dbReference type="Pfam" id="PF00084">
    <property type="entry name" value="Sushi"/>
    <property type="match status" value="4"/>
</dbReference>
<keyword evidence="10" id="KW-0325">Glycoprotein</keyword>
<keyword evidence="5 13" id="KW-0768">Sushi</keyword>
<evidence type="ECO:0000256" key="3">
    <source>
        <dbReference type="ARBA" id="ARBA00020104"/>
    </source>
</evidence>
<evidence type="ECO:0000256" key="5">
    <source>
        <dbReference type="ARBA" id="ARBA00022659"/>
    </source>
</evidence>
<keyword evidence="16" id="KW-1185">Reference proteome</keyword>
<dbReference type="GeneID" id="115473474"/>
<dbReference type="Gene3D" id="2.10.70.10">
    <property type="entry name" value="Complement Module, domain 1"/>
    <property type="match status" value="5"/>
</dbReference>
<dbReference type="InParanoid" id="A0A6P7YA36"/>
<dbReference type="Proteomes" id="UP000515156">
    <property type="component" value="Chromosome 6"/>
</dbReference>
<evidence type="ECO:0000256" key="12">
    <source>
        <dbReference type="ARBA" id="ARBA00033414"/>
    </source>
</evidence>
<dbReference type="SMART" id="SM00032">
    <property type="entry name" value="CCP"/>
    <property type="match status" value="4"/>
</dbReference>
<dbReference type="GO" id="GO:0005576">
    <property type="term" value="C:extracellular region"/>
    <property type="evidence" value="ECO:0007669"/>
    <property type="project" value="UniProtKB-SubCell"/>
</dbReference>
<dbReference type="SUPFAM" id="SSF57535">
    <property type="entry name" value="Complement control module/SCR domain"/>
    <property type="match status" value="5"/>
</dbReference>
<name>A0A6P7YA36_9AMPH</name>
<feature type="domain" description="Sushi" evidence="15">
    <location>
        <begin position="20"/>
        <end position="80"/>
    </location>
</feature>
<dbReference type="InterPro" id="IPR050350">
    <property type="entry name" value="Compl-Cell_Adhes-Reg"/>
</dbReference>
<keyword evidence="9 13" id="KW-1015">Disulfide bond</keyword>
<evidence type="ECO:0000256" key="13">
    <source>
        <dbReference type="PROSITE-ProRule" id="PRU00302"/>
    </source>
</evidence>
<proteinExistence type="predicted"/>
<evidence type="ECO:0000256" key="10">
    <source>
        <dbReference type="ARBA" id="ARBA00023180"/>
    </source>
</evidence>
<dbReference type="PANTHER" id="PTHR19325:SF549">
    <property type="entry name" value="BETA-2-GLYCOPROTEIN 1"/>
    <property type="match status" value="1"/>
</dbReference>
<dbReference type="Pfam" id="PF09014">
    <property type="entry name" value="Sushi_2"/>
    <property type="match status" value="1"/>
</dbReference>
<evidence type="ECO:0000256" key="2">
    <source>
        <dbReference type="ARBA" id="ARBA00004613"/>
    </source>
</evidence>
<accession>A0A6P7YA36</accession>
<evidence type="ECO:0000256" key="8">
    <source>
        <dbReference type="ARBA" id="ARBA00022737"/>
    </source>
</evidence>
<organism evidence="16 17">
    <name type="scientific">Microcaecilia unicolor</name>
    <dbReference type="NCBI Taxonomy" id="1415580"/>
    <lineage>
        <taxon>Eukaryota</taxon>
        <taxon>Metazoa</taxon>
        <taxon>Chordata</taxon>
        <taxon>Craniata</taxon>
        <taxon>Vertebrata</taxon>
        <taxon>Euteleostomi</taxon>
        <taxon>Amphibia</taxon>
        <taxon>Gymnophiona</taxon>
        <taxon>Siphonopidae</taxon>
        <taxon>Microcaecilia</taxon>
    </lineage>
</organism>
<evidence type="ECO:0000256" key="7">
    <source>
        <dbReference type="ARBA" id="ARBA00022729"/>
    </source>
</evidence>
<evidence type="ECO:0000256" key="6">
    <source>
        <dbReference type="ARBA" id="ARBA00022674"/>
    </source>
</evidence>
<dbReference type="FunCoup" id="A0A6P7YA36">
    <property type="interactions" value="43"/>
</dbReference>
<dbReference type="CTD" id="350"/>
<sequence>MSYVLLLWGIFFINGVVAKAVCPGPPQVEFASVHPEKRLYEPGEEVSYVCQSGYIYASGTRRAVCTNAGRWTSVTLRCKLRTCVYPGLLHNGEIHHTELTYQSVISFSCNEGYILRGANSSQCNEKAEWTEELPVCEPVTCPFPPVPEFARIVFHLPRPGNVSIFGDVVRYACLPNYALIEHETVSCLANGNWSHIPECKDIRCPRPTGIENGFVSFNLDRLYHYMEKVSYGCMPNYVLDGPRESRCEKTGNWSIKPSCKAPCSISVKRAEVLYYGQRVKLQGMAERRIQHAEIMAFFCKDEEKKCGYPVPTQCMDGVLRIPECFKEYGRFSALFTTEASSMKQCDTVNSQQ</sequence>
<dbReference type="InterPro" id="IPR015104">
    <property type="entry name" value="Sushi_2"/>
</dbReference>
<dbReference type="GO" id="GO:0008201">
    <property type="term" value="F:heparin binding"/>
    <property type="evidence" value="ECO:0007669"/>
    <property type="project" value="UniProtKB-KW"/>
</dbReference>
<protein>
    <recommendedName>
        <fullName evidence="3">Beta-2-glycoprotein 1</fullName>
    </recommendedName>
    <alternativeName>
        <fullName evidence="11">Apolipoprotein H</fullName>
    </alternativeName>
    <alternativeName>
        <fullName evidence="12">Beta-2-glycoprotein I</fullName>
    </alternativeName>
</protein>
<keyword evidence="6" id="KW-0358">Heparin-binding</keyword>
<feature type="signal peptide" evidence="14">
    <location>
        <begin position="1"/>
        <end position="18"/>
    </location>
</feature>
<reference evidence="17" key="1">
    <citation type="submission" date="2025-08" db="UniProtKB">
        <authorList>
            <consortium name="RefSeq"/>
        </authorList>
    </citation>
    <scope>IDENTIFICATION</scope>
</reference>
<keyword evidence="8" id="KW-0677">Repeat</keyword>
<evidence type="ECO:0000313" key="17">
    <source>
        <dbReference type="RefSeq" id="XP_030064317.1"/>
    </source>
</evidence>
<gene>
    <name evidence="17" type="primary">APOH</name>
</gene>
<evidence type="ECO:0000256" key="1">
    <source>
        <dbReference type="ARBA" id="ARBA00003651"/>
    </source>
</evidence>
<evidence type="ECO:0000256" key="9">
    <source>
        <dbReference type="ARBA" id="ARBA00023157"/>
    </source>
</evidence>
<keyword evidence="7 14" id="KW-0732">Signal</keyword>
<feature type="disulfide bond" evidence="13">
    <location>
        <begin position="204"/>
        <end position="247"/>
    </location>
</feature>
<comment type="caution">
    <text evidence="13">Lacks conserved residue(s) required for the propagation of feature annotation.</text>
</comment>
<feature type="chain" id="PRO_5027813643" description="Beta-2-glycoprotein 1" evidence="14">
    <location>
        <begin position="19"/>
        <end position="352"/>
    </location>
</feature>
<evidence type="ECO:0000259" key="15">
    <source>
        <dbReference type="PROSITE" id="PS50923"/>
    </source>
</evidence>
<evidence type="ECO:0000256" key="4">
    <source>
        <dbReference type="ARBA" id="ARBA00022525"/>
    </source>
</evidence>
<dbReference type="OrthoDB" id="6103690at2759"/>
<comment type="subcellular location">
    <subcellularLocation>
        <location evidence="2">Secreted</location>
    </subcellularLocation>
</comment>
<comment type="function">
    <text evidence="1">Binds to various kinds of negatively charged substances such as heparin, phospholipids, and dextran sulfate. May prevent activation of the intrinsic blood coagulation cascade by binding to phospholipids on the surface of damaged cells.</text>
</comment>
<dbReference type="CDD" id="cd00033">
    <property type="entry name" value="CCP"/>
    <property type="match status" value="4"/>
</dbReference>